<evidence type="ECO:0000313" key="12">
    <source>
        <dbReference type="Proteomes" id="UP000276254"/>
    </source>
</evidence>
<evidence type="ECO:0000313" key="11">
    <source>
        <dbReference type="EMBL" id="AYJ85673.1"/>
    </source>
</evidence>
<evidence type="ECO:0000256" key="8">
    <source>
        <dbReference type="ARBA" id="ARBA00022989"/>
    </source>
</evidence>
<accession>A0A494TF94</accession>
<evidence type="ECO:0000256" key="9">
    <source>
        <dbReference type="ARBA" id="ARBA00023136"/>
    </source>
</evidence>
<dbReference type="GO" id="GO:0005886">
    <property type="term" value="C:plasma membrane"/>
    <property type="evidence" value="ECO:0007669"/>
    <property type="project" value="UniProtKB-SubCell"/>
</dbReference>
<evidence type="ECO:0000256" key="5">
    <source>
        <dbReference type="ARBA" id="ARBA00022519"/>
    </source>
</evidence>
<keyword evidence="3" id="KW-0813">Transport</keyword>
<evidence type="ECO:0000256" key="1">
    <source>
        <dbReference type="ARBA" id="ARBA00004377"/>
    </source>
</evidence>
<keyword evidence="5" id="KW-0997">Cell inner membrane</keyword>
<dbReference type="KEGG" id="spha:D3Y57_06445"/>
<dbReference type="InterPro" id="IPR007690">
    <property type="entry name" value="T2SS_GspM"/>
</dbReference>
<sequence length="159" mass="17459">MIDRLKVYWAARSEREQALLAIMFALLFAVILWFGVIAPLRNARVEAKDRLDRATVVSGRVSARADTLRRAIRTAPPSLGTSLKVAVETAATQAGFAPSRLDPQGDDRVDVVISSAKSQALFPWLATLAQRGIFVEKSAIRPNSDASLSFEATLRLRRP</sequence>
<evidence type="ECO:0000256" key="7">
    <source>
        <dbReference type="ARBA" id="ARBA00022927"/>
    </source>
</evidence>
<dbReference type="Pfam" id="PF04612">
    <property type="entry name" value="T2SSM"/>
    <property type="match status" value="1"/>
</dbReference>
<keyword evidence="4" id="KW-1003">Cell membrane</keyword>
<proteinExistence type="inferred from homology"/>
<keyword evidence="9 10" id="KW-0472">Membrane</keyword>
<keyword evidence="7" id="KW-0653">Protein transport</keyword>
<dbReference type="Gene3D" id="3.30.1360.100">
    <property type="entry name" value="General secretion pathway protein M, EpsM"/>
    <property type="match status" value="1"/>
</dbReference>
<name>A0A494TF94_SPHPE</name>
<gene>
    <name evidence="11" type="ORF">D3Y57_06445</name>
</gene>
<dbReference type="AlphaFoldDB" id="A0A494TF94"/>
<dbReference type="InterPro" id="IPR023229">
    <property type="entry name" value="T2SS_M_periplasmic_sf"/>
</dbReference>
<comment type="subcellular location">
    <subcellularLocation>
        <location evidence="1">Cell inner membrane</location>
        <topology evidence="1">Single-pass membrane protein</topology>
    </subcellularLocation>
</comment>
<dbReference type="RefSeq" id="WP_121152298.1">
    <property type="nucleotide sequence ID" value="NZ_CP032829.1"/>
</dbReference>
<dbReference type="OrthoDB" id="7432850at2"/>
<reference evidence="11 12" key="1">
    <citation type="submission" date="2018-09" db="EMBL/GenBank/DDBJ databases">
        <title>Sphingomonas peninsula sp. nov., isolated from fildes peninsula, Antarctic soil.</title>
        <authorList>
            <person name="Yingchao G."/>
        </authorList>
    </citation>
    <scope>NUCLEOTIDE SEQUENCE [LARGE SCALE GENOMIC DNA]</scope>
    <source>
        <strain evidence="11 12">YZ-8</strain>
    </source>
</reference>
<protein>
    <submittedName>
        <fullName evidence="11">Type II secretion system protein M</fullName>
    </submittedName>
</protein>
<evidence type="ECO:0000256" key="10">
    <source>
        <dbReference type="SAM" id="Phobius"/>
    </source>
</evidence>
<organism evidence="11 12">
    <name type="scientific">Sphingomonas paeninsulae</name>
    <dbReference type="NCBI Taxonomy" id="2319844"/>
    <lineage>
        <taxon>Bacteria</taxon>
        <taxon>Pseudomonadati</taxon>
        <taxon>Pseudomonadota</taxon>
        <taxon>Alphaproteobacteria</taxon>
        <taxon>Sphingomonadales</taxon>
        <taxon>Sphingomonadaceae</taxon>
        <taxon>Sphingomonas</taxon>
    </lineage>
</organism>
<dbReference type="SUPFAM" id="SSF103054">
    <property type="entry name" value="General secretion pathway protein M, EpsM"/>
    <property type="match status" value="1"/>
</dbReference>
<dbReference type="Proteomes" id="UP000276254">
    <property type="component" value="Chromosome"/>
</dbReference>
<keyword evidence="8 10" id="KW-1133">Transmembrane helix</keyword>
<evidence type="ECO:0000256" key="4">
    <source>
        <dbReference type="ARBA" id="ARBA00022475"/>
    </source>
</evidence>
<evidence type="ECO:0000256" key="6">
    <source>
        <dbReference type="ARBA" id="ARBA00022692"/>
    </source>
</evidence>
<feature type="transmembrane region" description="Helical" evidence="10">
    <location>
        <begin position="20"/>
        <end position="40"/>
    </location>
</feature>
<dbReference type="GO" id="GO:0015627">
    <property type="term" value="C:type II protein secretion system complex"/>
    <property type="evidence" value="ECO:0007669"/>
    <property type="project" value="InterPro"/>
</dbReference>
<evidence type="ECO:0000256" key="3">
    <source>
        <dbReference type="ARBA" id="ARBA00022448"/>
    </source>
</evidence>
<keyword evidence="12" id="KW-1185">Reference proteome</keyword>
<dbReference type="GO" id="GO:0015628">
    <property type="term" value="P:protein secretion by the type II secretion system"/>
    <property type="evidence" value="ECO:0007669"/>
    <property type="project" value="InterPro"/>
</dbReference>
<evidence type="ECO:0000256" key="2">
    <source>
        <dbReference type="ARBA" id="ARBA00010637"/>
    </source>
</evidence>
<keyword evidence="6 10" id="KW-0812">Transmembrane</keyword>
<dbReference type="EMBL" id="CP032829">
    <property type="protein sequence ID" value="AYJ85673.1"/>
    <property type="molecule type" value="Genomic_DNA"/>
</dbReference>
<comment type="similarity">
    <text evidence="2">Belongs to the GSP M family.</text>
</comment>